<evidence type="ECO:0000313" key="2">
    <source>
        <dbReference type="Proteomes" id="UP000198888"/>
    </source>
</evidence>
<dbReference type="AlphaFoldDB" id="A0A1H6XUH3"/>
<gene>
    <name evidence="1" type="ORF">SAMN05444271_1469</name>
</gene>
<dbReference type="InterPro" id="IPR048925">
    <property type="entry name" value="RdfA"/>
</dbReference>
<dbReference type="STRING" id="1073996.SAMN05444271_1469"/>
<sequence>MVTKVRRLIEAYELSTVGQELADRWVGDGYERESLRALADRFNRRLLAANMESAGLSPLDGEVDNTYRLLTDDEVSAGMETQARRRLEREEVDPEELLGDFVSHQAIHTYLTKDREVDPPENQTSAADRLDRDRETIQRLQSRLEAVTDDTIGRLNTADSIDIGDFSVLVDVQVFCEECGQQYEIGELLTRGGCQCDSTPTDGTDSEE</sequence>
<dbReference type="EMBL" id="FNYR01000046">
    <property type="protein sequence ID" value="SEJ31816.1"/>
    <property type="molecule type" value="Genomic_DNA"/>
</dbReference>
<dbReference type="Proteomes" id="UP000198888">
    <property type="component" value="Unassembled WGS sequence"/>
</dbReference>
<proteinExistence type="predicted"/>
<evidence type="ECO:0000313" key="1">
    <source>
        <dbReference type="EMBL" id="SEJ31816.1"/>
    </source>
</evidence>
<dbReference type="KEGG" id="hae:halTADL_0031"/>
<dbReference type="RefSeq" id="WP_089673803.1">
    <property type="nucleotide sequence ID" value="NZ_CP024845.1"/>
</dbReference>
<reference evidence="1 2" key="1">
    <citation type="submission" date="2016-10" db="EMBL/GenBank/DDBJ databases">
        <authorList>
            <person name="de Groot N.N."/>
        </authorList>
    </citation>
    <scope>NUCLEOTIDE SEQUENCE [LARGE SCALE GENOMIC DNA]</scope>
    <source>
        <strain evidence="1 2">DSM 22187</strain>
    </source>
</reference>
<dbReference type="GeneID" id="35000864"/>
<dbReference type="OrthoDB" id="304916at2157"/>
<protein>
    <submittedName>
        <fullName evidence="1">Uncharacterized protein</fullName>
    </submittedName>
</protein>
<name>A0A1H6XUH3_9EURY</name>
<accession>A0A1H6XUH3</accession>
<accession>A0A2H4PXM3</accession>
<keyword evidence="2" id="KW-1185">Reference proteome</keyword>
<organism evidence="1 2">
    <name type="scientific">Halohasta litchfieldiae</name>
    <dbReference type="NCBI Taxonomy" id="1073996"/>
    <lineage>
        <taxon>Archaea</taxon>
        <taxon>Methanobacteriati</taxon>
        <taxon>Methanobacteriota</taxon>
        <taxon>Stenosarchaea group</taxon>
        <taxon>Halobacteria</taxon>
        <taxon>Halobacteriales</taxon>
        <taxon>Haloferacaceae</taxon>
        <taxon>Halohasta</taxon>
    </lineage>
</organism>
<dbReference type="Pfam" id="PF21811">
    <property type="entry name" value="RdfA"/>
    <property type="match status" value="1"/>
</dbReference>